<evidence type="ECO:0000313" key="1">
    <source>
        <dbReference type="EMBL" id="AXC09867.1"/>
    </source>
</evidence>
<dbReference type="Proteomes" id="UP000253606">
    <property type="component" value="Chromosome"/>
</dbReference>
<dbReference type="KEGG" id="abas:ACPOL_0492"/>
<name>A0A2Z5FTN6_9BACT</name>
<organism evidence="1 2">
    <name type="scientific">Acidisarcina polymorpha</name>
    <dbReference type="NCBI Taxonomy" id="2211140"/>
    <lineage>
        <taxon>Bacteria</taxon>
        <taxon>Pseudomonadati</taxon>
        <taxon>Acidobacteriota</taxon>
        <taxon>Terriglobia</taxon>
        <taxon>Terriglobales</taxon>
        <taxon>Acidobacteriaceae</taxon>
        <taxon>Acidisarcina</taxon>
    </lineage>
</organism>
<evidence type="ECO:0000313" key="2">
    <source>
        <dbReference type="Proteomes" id="UP000253606"/>
    </source>
</evidence>
<dbReference type="AlphaFoldDB" id="A0A2Z5FTN6"/>
<keyword evidence="2" id="KW-1185">Reference proteome</keyword>
<sequence>MRHLALSISFEREVSANFSPILLFDFATVFVYGSSEAASADGYLEESGHRAEPN</sequence>
<gene>
    <name evidence="1" type="ORF">ACPOL_0492</name>
</gene>
<accession>A0A2Z5FTN6</accession>
<dbReference type="EMBL" id="CP030840">
    <property type="protein sequence ID" value="AXC09867.1"/>
    <property type="molecule type" value="Genomic_DNA"/>
</dbReference>
<reference evidence="1 2" key="1">
    <citation type="journal article" date="2018" name="Front. Microbiol.">
        <title>Hydrolytic Capabilities as a Key to Environmental Success: Chitinolytic and Cellulolytic Acidobacteria From Acidic Sub-arctic Soils and Boreal Peatlands.</title>
        <authorList>
            <person name="Belova S.E."/>
            <person name="Ravin N.V."/>
            <person name="Pankratov T.A."/>
            <person name="Rakitin A.L."/>
            <person name="Ivanova A.A."/>
            <person name="Beletsky A.V."/>
            <person name="Mardanov A.V."/>
            <person name="Sinninghe Damste J.S."/>
            <person name="Dedysh S.N."/>
        </authorList>
    </citation>
    <scope>NUCLEOTIDE SEQUENCE [LARGE SCALE GENOMIC DNA]</scope>
    <source>
        <strain evidence="1 2">SBC82</strain>
    </source>
</reference>
<proteinExistence type="predicted"/>
<protein>
    <submittedName>
        <fullName evidence="1">Uncharacterized protein</fullName>
    </submittedName>
</protein>